<proteinExistence type="predicted"/>
<keyword evidence="1" id="KW-0472">Membrane</keyword>
<dbReference type="RefSeq" id="WP_141343803.1">
    <property type="nucleotide sequence ID" value="NZ_BJLF01000001.1"/>
</dbReference>
<protein>
    <submittedName>
        <fullName evidence="1">Transmembrane regulatory protein ToxS</fullName>
    </submittedName>
</protein>
<evidence type="ECO:0000313" key="2">
    <source>
        <dbReference type="Proteomes" id="UP000318717"/>
    </source>
</evidence>
<keyword evidence="2" id="KW-1185">Reference proteome</keyword>
<sequence length="174" mass="19720">MNQRVASILLVISVVFSGWLYWGSDVKIEQVLTSREWQTNLDTFVYSDLADDSIGPLNKVHIMSNVKYLPNGDYIRASRIQLFNDVNVVSFTMNITESGVWQLSDNYLLIDPKEFKDSSAIDSQDFTESQLRVIKQLFITDAQQSRRVDIIDDNSILLTSLGHGSRVLVSTPTL</sequence>
<keyword evidence="1" id="KW-0812">Transmembrane</keyword>
<evidence type="ECO:0000313" key="1">
    <source>
        <dbReference type="EMBL" id="GEA49447.1"/>
    </source>
</evidence>
<dbReference type="OrthoDB" id="5916028at2"/>
<organism evidence="1 2">
    <name type="scientific">Vibrio inusitatus NBRC 102082</name>
    <dbReference type="NCBI Taxonomy" id="1219070"/>
    <lineage>
        <taxon>Bacteria</taxon>
        <taxon>Pseudomonadati</taxon>
        <taxon>Pseudomonadota</taxon>
        <taxon>Gammaproteobacteria</taxon>
        <taxon>Vibrionales</taxon>
        <taxon>Vibrionaceae</taxon>
        <taxon>Vibrio</taxon>
    </lineage>
</organism>
<dbReference type="AlphaFoldDB" id="A0A4Y3HQY8"/>
<dbReference type="Pfam" id="PF17323">
    <property type="entry name" value="ToxS"/>
    <property type="match status" value="1"/>
</dbReference>
<dbReference type="InterPro" id="IPR035288">
    <property type="entry name" value="ToxS"/>
</dbReference>
<dbReference type="GO" id="GO:0016020">
    <property type="term" value="C:membrane"/>
    <property type="evidence" value="ECO:0007669"/>
    <property type="project" value="InterPro"/>
</dbReference>
<reference evidence="1 2" key="1">
    <citation type="submission" date="2019-06" db="EMBL/GenBank/DDBJ databases">
        <title>Whole genome shotgun sequence of Vibrio inusitatus NBRC 102082.</title>
        <authorList>
            <person name="Hosoyama A."/>
            <person name="Uohara A."/>
            <person name="Ohji S."/>
            <person name="Ichikawa N."/>
        </authorList>
    </citation>
    <scope>NUCLEOTIDE SEQUENCE [LARGE SCALE GENOMIC DNA]</scope>
    <source>
        <strain evidence="1 2">NBRC 102082</strain>
    </source>
</reference>
<accession>A0A4Y3HQY8</accession>
<comment type="caution">
    <text evidence="1">The sequence shown here is derived from an EMBL/GenBank/DDBJ whole genome shotgun (WGS) entry which is preliminary data.</text>
</comment>
<gene>
    <name evidence="1" type="primary">toxS</name>
    <name evidence="1" type="ORF">VIN01S_02510</name>
</gene>
<dbReference type="Proteomes" id="UP000318717">
    <property type="component" value="Unassembled WGS sequence"/>
</dbReference>
<name>A0A4Y3HQY8_9VIBR</name>
<dbReference type="EMBL" id="BJLF01000001">
    <property type="protein sequence ID" value="GEA49447.1"/>
    <property type="molecule type" value="Genomic_DNA"/>
</dbReference>